<keyword evidence="1" id="KW-1133">Transmembrane helix</keyword>
<feature type="transmembrane region" description="Helical" evidence="1">
    <location>
        <begin position="115"/>
        <end position="138"/>
    </location>
</feature>
<feature type="transmembrane region" description="Helical" evidence="1">
    <location>
        <begin position="28"/>
        <end position="51"/>
    </location>
</feature>
<keyword evidence="1" id="KW-0472">Membrane</keyword>
<dbReference type="EMBL" id="BAAAYN010000012">
    <property type="protein sequence ID" value="GAA3385931.1"/>
    <property type="molecule type" value="Genomic_DNA"/>
</dbReference>
<dbReference type="RefSeq" id="WP_345727862.1">
    <property type="nucleotide sequence ID" value="NZ_BAAAYN010000012.1"/>
</dbReference>
<feature type="transmembrane region" description="Helical" evidence="1">
    <location>
        <begin position="82"/>
        <end position="100"/>
    </location>
</feature>
<evidence type="ECO:0008006" key="4">
    <source>
        <dbReference type="Google" id="ProtNLM"/>
    </source>
</evidence>
<gene>
    <name evidence="2" type="ORF">GCM10020369_21370</name>
</gene>
<evidence type="ECO:0000313" key="2">
    <source>
        <dbReference type="EMBL" id="GAA3385931.1"/>
    </source>
</evidence>
<protein>
    <recommendedName>
        <fullName evidence="4">Integral membrane protein</fullName>
    </recommendedName>
</protein>
<keyword evidence="1" id="KW-0812">Transmembrane</keyword>
<name>A0ABP6SWL8_9ACTN</name>
<keyword evidence="3" id="KW-1185">Reference proteome</keyword>
<comment type="caution">
    <text evidence="2">The sequence shown here is derived from an EMBL/GenBank/DDBJ whole genome shotgun (WGS) entry which is preliminary data.</text>
</comment>
<proteinExistence type="predicted"/>
<dbReference type="Proteomes" id="UP001501676">
    <property type="component" value="Unassembled WGS sequence"/>
</dbReference>
<organism evidence="2 3">
    <name type="scientific">Cryptosporangium minutisporangium</name>
    <dbReference type="NCBI Taxonomy" id="113569"/>
    <lineage>
        <taxon>Bacteria</taxon>
        <taxon>Bacillati</taxon>
        <taxon>Actinomycetota</taxon>
        <taxon>Actinomycetes</taxon>
        <taxon>Cryptosporangiales</taxon>
        <taxon>Cryptosporangiaceae</taxon>
        <taxon>Cryptosporangium</taxon>
    </lineage>
</organism>
<feature type="transmembrane region" description="Helical" evidence="1">
    <location>
        <begin position="57"/>
        <end position="75"/>
    </location>
</feature>
<evidence type="ECO:0000256" key="1">
    <source>
        <dbReference type="SAM" id="Phobius"/>
    </source>
</evidence>
<accession>A0ABP6SWL8</accession>
<sequence length="146" mass="14686">MTTPAPPGVTAPAAGPGPDAVAEWALRIAAVLVGTVITVTTEVIAAFLTPFRLGGTLIPISWVIVVAGVVLGVTITRYGSGIAGATAVPALAWFLVLWPLSSSTAEGDLVVPGTWVGYGVLLLGLLAIVGTVAVSMAMSRPRRSLG</sequence>
<evidence type="ECO:0000313" key="3">
    <source>
        <dbReference type="Proteomes" id="UP001501676"/>
    </source>
</evidence>
<reference evidence="3" key="1">
    <citation type="journal article" date="2019" name="Int. J. Syst. Evol. Microbiol.">
        <title>The Global Catalogue of Microorganisms (GCM) 10K type strain sequencing project: providing services to taxonomists for standard genome sequencing and annotation.</title>
        <authorList>
            <consortium name="The Broad Institute Genomics Platform"/>
            <consortium name="The Broad Institute Genome Sequencing Center for Infectious Disease"/>
            <person name="Wu L."/>
            <person name="Ma J."/>
        </authorList>
    </citation>
    <scope>NUCLEOTIDE SEQUENCE [LARGE SCALE GENOMIC DNA]</scope>
    <source>
        <strain evidence="3">JCM 9458</strain>
    </source>
</reference>